<organism evidence="16 17">
    <name type="scientific">Oncorhynchus kisutch</name>
    <name type="common">Coho salmon</name>
    <name type="synonym">Salmo kisutch</name>
    <dbReference type="NCBI Taxonomy" id="8019"/>
    <lineage>
        <taxon>Eukaryota</taxon>
        <taxon>Metazoa</taxon>
        <taxon>Chordata</taxon>
        <taxon>Craniata</taxon>
        <taxon>Vertebrata</taxon>
        <taxon>Euteleostomi</taxon>
        <taxon>Actinopterygii</taxon>
        <taxon>Neopterygii</taxon>
        <taxon>Teleostei</taxon>
        <taxon>Protacanthopterygii</taxon>
        <taxon>Salmoniformes</taxon>
        <taxon>Salmonidae</taxon>
        <taxon>Salmoninae</taxon>
        <taxon>Oncorhynchus</taxon>
    </lineage>
</organism>
<feature type="domain" description="Cadherin" evidence="15">
    <location>
        <begin position="258"/>
        <end position="385"/>
    </location>
</feature>
<dbReference type="FunFam" id="2.60.40.60:FF:000011">
    <property type="entry name" value="Cadherin 1"/>
    <property type="match status" value="1"/>
</dbReference>
<feature type="domain" description="Cadherin" evidence="15">
    <location>
        <begin position="137"/>
        <end position="250"/>
    </location>
</feature>
<dbReference type="PRINTS" id="PR00205">
    <property type="entry name" value="CADHERIN"/>
</dbReference>
<dbReference type="GO" id="GO:0044331">
    <property type="term" value="P:cell-cell adhesion mediated by cadherin"/>
    <property type="evidence" value="ECO:0007669"/>
    <property type="project" value="TreeGrafter"/>
</dbReference>
<dbReference type="PANTHER" id="PTHR24027">
    <property type="entry name" value="CADHERIN-23"/>
    <property type="match status" value="1"/>
</dbReference>
<dbReference type="GO" id="GO:0007043">
    <property type="term" value="P:cell-cell junction assembly"/>
    <property type="evidence" value="ECO:0007669"/>
    <property type="project" value="TreeGrafter"/>
</dbReference>
<evidence type="ECO:0000256" key="13">
    <source>
        <dbReference type="SAM" id="Phobius"/>
    </source>
</evidence>
<dbReference type="GO" id="GO:0034332">
    <property type="term" value="P:adherens junction organization"/>
    <property type="evidence" value="ECO:0007669"/>
    <property type="project" value="TreeGrafter"/>
</dbReference>
<feature type="signal peptide" evidence="14">
    <location>
        <begin position="1"/>
        <end position="21"/>
    </location>
</feature>
<dbReference type="GO" id="GO:0005737">
    <property type="term" value="C:cytoplasm"/>
    <property type="evidence" value="ECO:0007669"/>
    <property type="project" value="UniProtKB-SubCell"/>
</dbReference>
<keyword evidence="9" id="KW-0130">Cell adhesion</keyword>
<feature type="chain" id="PRO_5034408481" evidence="14">
    <location>
        <begin position="22"/>
        <end position="628"/>
    </location>
</feature>
<dbReference type="GO" id="GO:0005912">
    <property type="term" value="C:adherens junction"/>
    <property type="evidence" value="ECO:0007669"/>
    <property type="project" value="TreeGrafter"/>
</dbReference>
<dbReference type="Proteomes" id="UP000694557">
    <property type="component" value="Unassembled WGS sequence"/>
</dbReference>
<dbReference type="CDD" id="cd11304">
    <property type="entry name" value="Cadherin_repeat"/>
    <property type="match status" value="4"/>
</dbReference>
<keyword evidence="13" id="KW-1133">Transmembrane helix</keyword>
<keyword evidence="8 12" id="KW-0106">Calcium</keyword>
<dbReference type="InterPro" id="IPR015919">
    <property type="entry name" value="Cadherin-like_sf"/>
</dbReference>
<dbReference type="FunFam" id="2.60.40.60:FF:000095">
    <property type="entry name" value="Cadherin 13"/>
    <property type="match status" value="1"/>
</dbReference>
<dbReference type="GO" id="GO:0016339">
    <property type="term" value="P:calcium-dependent cell-cell adhesion via plasma membrane cell adhesion molecules"/>
    <property type="evidence" value="ECO:0007669"/>
    <property type="project" value="TreeGrafter"/>
</dbReference>
<dbReference type="GO" id="GO:0005509">
    <property type="term" value="F:calcium ion binding"/>
    <property type="evidence" value="ECO:0007669"/>
    <property type="project" value="UniProtKB-UniRule"/>
</dbReference>
<dbReference type="AlphaFoldDB" id="A0A8C7DDX6"/>
<dbReference type="GO" id="GO:0000902">
    <property type="term" value="P:cell morphogenesis"/>
    <property type="evidence" value="ECO:0007669"/>
    <property type="project" value="TreeGrafter"/>
</dbReference>
<evidence type="ECO:0000259" key="15">
    <source>
        <dbReference type="PROSITE" id="PS50268"/>
    </source>
</evidence>
<keyword evidence="6 14" id="KW-0732">Signal</keyword>
<dbReference type="GeneTree" id="ENSGT00940000155218"/>
<keyword evidence="3" id="KW-1003">Cell membrane</keyword>
<evidence type="ECO:0000256" key="12">
    <source>
        <dbReference type="PROSITE-ProRule" id="PRU00043"/>
    </source>
</evidence>
<evidence type="ECO:0000313" key="17">
    <source>
        <dbReference type="Proteomes" id="UP000694557"/>
    </source>
</evidence>
<dbReference type="PANTHER" id="PTHR24027:SF433">
    <property type="entry name" value="CADHERIN 27-RELATED"/>
    <property type="match status" value="1"/>
</dbReference>
<evidence type="ECO:0000256" key="10">
    <source>
        <dbReference type="ARBA" id="ARBA00023136"/>
    </source>
</evidence>
<evidence type="ECO:0000256" key="5">
    <source>
        <dbReference type="ARBA" id="ARBA00022723"/>
    </source>
</evidence>
<dbReference type="Pfam" id="PF00028">
    <property type="entry name" value="Cadherin"/>
    <property type="match status" value="3"/>
</dbReference>
<evidence type="ECO:0000256" key="9">
    <source>
        <dbReference type="ARBA" id="ARBA00022889"/>
    </source>
</evidence>
<evidence type="ECO:0000256" key="3">
    <source>
        <dbReference type="ARBA" id="ARBA00022475"/>
    </source>
</evidence>
<name>A0A8C7DDX6_ONCKI</name>
<evidence type="ECO:0000256" key="8">
    <source>
        <dbReference type="ARBA" id="ARBA00022837"/>
    </source>
</evidence>
<evidence type="ECO:0000256" key="14">
    <source>
        <dbReference type="SAM" id="SignalP"/>
    </source>
</evidence>
<dbReference type="PROSITE" id="PS00232">
    <property type="entry name" value="CADHERIN_1"/>
    <property type="match status" value="1"/>
</dbReference>
<dbReference type="InterPro" id="IPR020894">
    <property type="entry name" value="Cadherin_CS"/>
</dbReference>
<evidence type="ECO:0000256" key="1">
    <source>
        <dbReference type="ARBA" id="ARBA00004236"/>
    </source>
</evidence>
<dbReference type="GO" id="GO:0060027">
    <property type="term" value="P:convergent extension involved in gastrulation"/>
    <property type="evidence" value="ECO:0007669"/>
    <property type="project" value="UniProtKB-ARBA"/>
</dbReference>
<keyword evidence="11" id="KW-0325">Glycoprotein</keyword>
<dbReference type="SUPFAM" id="SSF49313">
    <property type="entry name" value="Cadherin-like"/>
    <property type="match status" value="4"/>
</dbReference>
<dbReference type="InterPro" id="IPR039808">
    <property type="entry name" value="Cadherin"/>
</dbReference>
<dbReference type="GO" id="GO:0045296">
    <property type="term" value="F:cadherin binding"/>
    <property type="evidence" value="ECO:0007669"/>
    <property type="project" value="TreeGrafter"/>
</dbReference>
<dbReference type="GO" id="GO:0008013">
    <property type="term" value="F:beta-catenin binding"/>
    <property type="evidence" value="ECO:0007669"/>
    <property type="project" value="TreeGrafter"/>
</dbReference>
<evidence type="ECO:0000256" key="7">
    <source>
        <dbReference type="ARBA" id="ARBA00022737"/>
    </source>
</evidence>
<accession>A0A8C7DDX6</accession>
<dbReference type="PROSITE" id="PS50268">
    <property type="entry name" value="CADHERIN_2"/>
    <property type="match status" value="4"/>
</dbReference>
<sequence length="628" mass="69823">MGTRSTCLLMTLCLGIVSVSSEELLHRQKRIWIVESFKIEESRPGPYPYVLGNVHIEKAFHVSFYLLGQGVDLDPRGKLSINKDTGDILVHGELDYELYQILKLTFEARDTSNNAVDTRLGVEVVILDINDNPPVFQRNTYTIKLNESTSQGDFVTAVVATDKDQSSTNNGTFDLKIVSITPTPPDNLEFFLEQSDLTGIIKFKGCLEYEKSKKYTILVEAKDRGEVVQLSSTCTNIINIEDGNNNLPVFTGQTGAGSIKERDRGDVPILRLQVLDQDSKGTVAWKAKYTIHGDKDQNFRITTDPDTNEGVLFVEKPLDYKDGSQRNLSVSVENEVPYFSCKVKGRPAMGLWDVVTTVSLTGERALLSIRHLTVTVEDINDPPIFTPAIKNVMVEENVEVGWYLETFTAIDLDRNHGYTFKYVKGKDPCDCVAVDTKTGKITTTKILDRESPYVKDNVYQVTVFAIDDGYTVNLVKENTVYAGHHELLLKVFDLQGQGALHNLSVTVCDCSRVASCRMRRATGSKIGESAVGIVIAAMLLLLGFLLLSLLLTFKRDLKLIPLDEIYGEHLLKSNIEIPGTDCKVPTATILQVDSQVETKAAFQPIKGMSVRKPAMFNQSIILVHTGHI</sequence>
<comment type="subcellular location">
    <subcellularLocation>
        <location evidence="1">Cell membrane</location>
    </subcellularLocation>
    <subcellularLocation>
        <location evidence="2">Cytoplasm</location>
    </subcellularLocation>
</comment>
<feature type="transmembrane region" description="Helical" evidence="13">
    <location>
        <begin position="530"/>
        <end position="553"/>
    </location>
</feature>
<feature type="domain" description="Cadherin" evidence="15">
    <location>
        <begin position="62"/>
        <end position="136"/>
    </location>
</feature>
<dbReference type="GO" id="GO:0016477">
    <property type="term" value="P:cell migration"/>
    <property type="evidence" value="ECO:0007669"/>
    <property type="project" value="TreeGrafter"/>
</dbReference>
<dbReference type="FunFam" id="2.60.40.60:FF:000019">
    <property type="entry name" value="Cadherin 2"/>
    <property type="match status" value="1"/>
</dbReference>
<feature type="domain" description="Cadherin" evidence="15">
    <location>
        <begin position="386"/>
        <end position="511"/>
    </location>
</feature>
<evidence type="ECO:0000256" key="4">
    <source>
        <dbReference type="ARBA" id="ARBA00022490"/>
    </source>
</evidence>
<dbReference type="InterPro" id="IPR002126">
    <property type="entry name" value="Cadherin-like_dom"/>
</dbReference>
<reference evidence="16" key="1">
    <citation type="submission" date="2025-08" db="UniProtKB">
        <authorList>
            <consortium name="Ensembl"/>
        </authorList>
    </citation>
    <scope>IDENTIFICATION</scope>
</reference>
<evidence type="ECO:0000256" key="2">
    <source>
        <dbReference type="ARBA" id="ARBA00004496"/>
    </source>
</evidence>
<gene>
    <name evidence="16" type="primary">cdh26.2</name>
</gene>
<reference evidence="16" key="2">
    <citation type="submission" date="2025-09" db="UniProtKB">
        <authorList>
            <consortium name="Ensembl"/>
        </authorList>
    </citation>
    <scope>IDENTIFICATION</scope>
</reference>
<keyword evidence="10 13" id="KW-0472">Membrane</keyword>
<evidence type="ECO:0000313" key="16">
    <source>
        <dbReference type="Ensembl" id="ENSOKIP00005017157.1"/>
    </source>
</evidence>
<dbReference type="Ensembl" id="ENSOKIT00005018253.1">
    <property type="protein sequence ID" value="ENSOKIP00005017157.1"/>
    <property type="gene ID" value="ENSOKIG00005007612.1"/>
</dbReference>
<keyword evidence="17" id="KW-1185">Reference proteome</keyword>
<dbReference type="SMART" id="SM00112">
    <property type="entry name" value="CA"/>
    <property type="match status" value="4"/>
</dbReference>
<keyword evidence="7" id="KW-0677">Repeat</keyword>
<keyword evidence="4" id="KW-0963">Cytoplasm</keyword>
<protein>
    <submittedName>
        <fullName evidence="16">Cadherin 26, tandem duplicate 2</fullName>
    </submittedName>
</protein>
<dbReference type="GO" id="GO:0007156">
    <property type="term" value="P:homophilic cell adhesion via plasma membrane adhesion molecules"/>
    <property type="evidence" value="ECO:0007669"/>
    <property type="project" value="InterPro"/>
</dbReference>
<dbReference type="Gene3D" id="2.60.40.60">
    <property type="entry name" value="Cadherins"/>
    <property type="match status" value="4"/>
</dbReference>
<keyword evidence="13" id="KW-0812">Transmembrane</keyword>
<evidence type="ECO:0000256" key="11">
    <source>
        <dbReference type="ARBA" id="ARBA00023180"/>
    </source>
</evidence>
<evidence type="ECO:0000256" key="6">
    <source>
        <dbReference type="ARBA" id="ARBA00022729"/>
    </source>
</evidence>
<proteinExistence type="predicted"/>
<keyword evidence="5" id="KW-0479">Metal-binding</keyword>
<dbReference type="GO" id="GO:0016342">
    <property type="term" value="C:catenin complex"/>
    <property type="evidence" value="ECO:0007669"/>
    <property type="project" value="TreeGrafter"/>
</dbReference>